<dbReference type="KEGG" id="aplc:110987008"/>
<dbReference type="GO" id="GO:0015293">
    <property type="term" value="F:symporter activity"/>
    <property type="evidence" value="ECO:0007669"/>
    <property type="project" value="UniProtKB-KW"/>
</dbReference>
<evidence type="ECO:0000256" key="12">
    <source>
        <dbReference type="ARBA" id="ARBA00022989"/>
    </source>
</evidence>
<keyword evidence="8" id="KW-0732">Signal</keyword>
<dbReference type="OMA" id="FLREREF"/>
<evidence type="ECO:0000313" key="19">
    <source>
        <dbReference type="Proteomes" id="UP000694845"/>
    </source>
</evidence>
<evidence type="ECO:0000256" key="11">
    <source>
        <dbReference type="ARBA" id="ARBA00022958"/>
    </source>
</evidence>
<sequence>MKKSFLYSSVMETKGLYPCLASTQAAGCCRRTIPRTMGARRHRRRPSARWVIRTGLLLGVFAVSTLYFVAFGRGSISDEAAGHSGYRSRHLLSTGNKTGHGIDSCDYETQHVTALFVVVYTILILIFFISLAIICDDFFVPSLEIISERLELSEDVAGATFMAAGSSAPELFSSLAGVSVESDVGVGTIVGSAVFNILIIIAMSAALAGQVLQLDWRPLLRDSIWYALSIACFIVFSWDGQFELYEAIVLLVLYGLYIVIMKFNTSIMDLMSCNKCRKTKVEPLESGNGQDDQAGSAKVTPDDAAFTPAVAAEKQMSHADRKLSIISTASGGGLPRSSSSHKHIFHHVKHGELAANFASKRHSITVVHHEHPVLPAVPPNAEDDTPAKQDIIEEDEVIDEELTLRPIPCLPAISMYYPDREVMQSRCGYLRYALKWLMFCISFPFMCAFTWTIPNCSNPKYKRFYILSFVLSIVWIAILSFAMITLVTKVGCILSIDAYSMGLVFVAIGTSVPDAISSILVARDGFGDMAVSNAIGSNVFDIDLGLGLPFLISIIIFNRPLNLLTQEESDMLATGALLMTPHAKFGFILLGILVLTLIVFACVRFKLNRVVGVTFVAVYVLFLIYAFLQELVCKYIC</sequence>
<dbReference type="Pfam" id="PF01699">
    <property type="entry name" value="Na_Ca_ex"/>
    <property type="match status" value="2"/>
</dbReference>
<dbReference type="AlphaFoldDB" id="A0A8B7ZHE7"/>
<comment type="similarity">
    <text evidence="2">Belongs to the Ca(2+):cation antiporter (CaCA) (TC 2.A.19) family. SLC24A subfamily.</text>
</comment>
<keyword evidence="14" id="KW-0406">Ion transport</keyword>
<evidence type="ECO:0000256" key="17">
    <source>
        <dbReference type="SAM" id="Phobius"/>
    </source>
</evidence>
<dbReference type="GeneID" id="110987008"/>
<dbReference type="GO" id="GO:0006874">
    <property type="term" value="P:intracellular calcium ion homeostasis"/>
    <property type="evidence" value="ECO:0007669"/>
    <property type="project" value="TreeGrafter"/>
</dbReference>
<dbReference type="RefSeq" id="XP_022105073.1">
    <property type="nucleotide sequence ID" value="XM_022249381.1"/>
</dbReference>
<gene>
    <name evidence="20" type="primary">LOC110987008</name>
</gene>
<name>A0A8B7ZHE7_ACAPL</name>
<keyword evidence="10" id="KW-0769">Symport</keyword>
<dbReference type="GO" id="GO:0005886">
    <property type="term" value="C:plasma membrane"/>
    <property type="evidence" value="ECO:0007669"/>
    <property type="project" value="TreeGrafter"/>
</dbReference>
<keyword evidence="5" id="KW-0633">Potassium transport</keyword>
<organism evidence="19 20">
    <name type="scientific">Acanthaster planci</name>
    <name type="common">Crown-of-thorns starfish</name>
    <dbReference type="NCBI Taxonomy" id="133434"/>
    <lineage>
        <taxon>Eukaryota</taxon>
        <taxon>Metazoa</taxon>
        <taxon>Echinodermata</taxon>
        <taxon>Eleutherozoa</taxon>
        <taxon>Asterozoa</taxon>
        <taxon>Asteroidea</taxon>
        <taxon>Valvatacea</taxon>
        <taxon>Valvatida</taxon>
        <taxon>Acanthasteridae</taxon>
        <taxon>Acanthaster</taxon>
    </lineage>
</organism>
<keyword evidence="6" id="KW-0109">Calcium transport</keyword>
<feature type="transmembrane region" description="Helical" evidence="17">
    <location>
        <begin position="499"/>
        <end position="522"/>
    </location>
</feature>
<evidence type="ECO:0000256" key="14">
    <source>
        <dbReference type="ARBA" id="ARBA00023065"/>
    </source>
</evidence>
<evidence type="ECO:0000313" key="20">
    <source>
        <dbReference type="RefSeq" id="XP_022105073.1"/>
    </source>
</evidence>
<keyword evidence="11" id="KW-0630">Potassium</keyword>
<feature type="transmembrane region" description="Helical" evidence="17">
    <location>
        <begin position="244"/>
        <end position="261"/>
    </location>
</feature>
<evidence type="ECO:0000256" key="3">
    <source>
        <dbReference type="ARBA" id="ARBA00022448"/>
    </source>
</evidence>
<evidence type="ECO:0000256" key="6">
    <source>
        <dbReference type="ARBA" id="ARBA00022568"/>
    </source>
</evidence>
<feature type="transmembrane region" description="Helical" evidence="17">
    <location>
        <begin position="585"/>
        <end position="603"/>
    </location>
</feature>
<proteinExistence type="inferred from homology"/>
<evidence type="ECO:0000256" key="10">
    <source>
        <dbReference type="ARBA" id="ARBA00022847"/>
    </source>
</evidence>
<evidence type="ECO:0000256" key="8">
    <source>
        <dbReference type="ARBA" id="ARBA00022729"/>
    </source>
</evidence>
<evidence type="ECO:0000256" key="5">
    <source>
        <dbReference type="ARBA" id="ARBA00022538"/>
    </source>
</evidence>
<feature type="transmembrane region" description="Helical" evidence="17">
    <location>
        <begin position="433"/>
        <end position="453"/>
    </location>
</feature>
<evidence type="ECO:0000256" key="16">
    <source>
        <dbReference type="ARBA" id="ARBA00023201"/>
    </source>
</evidence>
<dbReference type="PANTHER" id="PTHR10846">
    <property type="entry name" value="SODIUM/POTASSIUM/CALCIUM EXCHANGER"/>
    <property type="match status" value="1"/>
</dbReference>
<feature type="domain" description="Sodium/calcium exchanger membrane region" evidence="18">
    <location>
        <begin position="465"/>
        <end position="627"/>
    </location>
</feature>
<dbReference type="GO" id="GO:0008273">
    <property type="term" value="F:calcium, potassium:sodium antiporter activity"/>
    <property type="evidence" value="ECO:0007669"/>
    <property type="project" value="TreeGrafter"/>
</dbReference>
<evidence type="ECO:0000259" key="18">
    <source>
        <dbReference type="Pfam" id="PF01699"/>
    </source>
</evidence>
<evidence type="ECO:0000256" key="7">
    <source>
        <dbReference type="ARBA" id="ARBA00022692"/>
    </source>
</evidence>
<dbReference type="OrthoDB" id="2127281at2759"/>
<evidence type="ECO:0000256" key="4">
    <source>
        <dbReference type="ARBA" id="ARBA00022449"/>
    </source>
</evidence>
<dbReference type="NCBIfam" id="TIGR00367">
    <property type="entry name" value="calcium/sodium antiporter"/>
    <property type="match status" value="1"/>
</dbReference>
<comment type="subcellular location">
    <subcellularLocation>
        <location evidence="1">Membrane</location>
        <topology evidence="1">Multi-pass membrane protein</topology>
    </subcellularLocation>
</comment>
<keyword evidence="16" id="KW-0739">Sodium transport</keyword>
<accession>A0A8B7ZHE7</accession>
<feature type="transmembrane region" description="Helical" evidence="17">
    <location>
        <begin position="610"/>
        <end position="628"/>
    </location>
</feature>
<feature type="transmembrane region" description="Helical" evidence="17">
    <location>
        <begin position="50"/>
        <end position="70"/>
    </location>
</feature>
<feature type="transmembrane region" description="Helical" evidence="17">
    <location>
        <begin position="184"/>
        <end position="207"/>
    </location>
</feature>
<keyword evidence="7 17" id="KW-0812">Transmembrane</keyword>
<evidence type="ECO:0000256" key="9">
    <source>
        <dbReference type="ARBA" id="ARBA00022837"/>
    </source>
</evidence>
<keyword evidence="3" id="KW-0813">Transport</keyword>
<protein>
    <submittedName>
        <fullName evidence="20">Sodium/potassium/calcium exchanger 4-like isoform X1</fullName>
    </submittedName>
</protein>
<feature type="domain" description="Sodium/calcium exchanger membrane region" evidence="18">
    <location>
        <begin position="122"/>
        <end position="261"/>
    </location>
</feature>
<dbReference type="FunFam" id="1.20.1420.30:FF:000009">
    <property type="entry name" value="sodium/potassium/calcium exchanger 5 isoform X2"/>
    <property type="match status" value="1"/>
</dbReference>
<keyword evidence="19" id="KW-1185">Reference proteome</keyword>
<feature type="transmembrane region" description="Helical" evidence="17">
    <location>
        <begin position="114"/>
        <end position="135"/>
    </location>
</feature>
<keyword evidence="13" id="KW-0915">Sodium</keyword>
<keyword evidence="4" id="KW-0050">Antiport</keyword>
<dbReference type="Gene3D" id="1.20.1420.30">
    <property type="entry name" value="NCX, central ion-binding region"/>
    <property type="match status" value="2"/>
</dbReference>
<dbReference type="InterPro" id="IPR044880">
    <property type="entry name" value="NCX_ion-bd_dom_sf"/>
</dbReference>
<dbReference type="InterPro" id="IPR004481">
    <property type="entry name" value="K/Na/Ca-exchanger"/>
</dbReference>
<feature type="transmembrane region" description="Helical" evidence="17">
    <location>
        <begin position="465"/>
        <end position="487"/>
    </location>
</feature>
<evidence type="ECO:0000256" key="1">
    <source>
        <dbReference type="ARBA" id="ARBA00004141"/>
    </source>
</evidence>
<dbReference type="PANTHER" id="PTHR10846:SF8">
    <property type="entry name" value="INNER MEMBRANE PROTEIN YRBG"/>
    <property type="match status" value="1"/>
</dbReference>
<evidence type="ECO:0000256" key="13">
    <source>
        <dbReference type="ARBA" id="ARBA00023053"/>
    </source>
</evidence>
<evidence type="ECO:0000256" key="2">
    <source>
        <dbReference type="ARBA" id="ARBA00005364"/>
    </source>
</evidence>
<evidence type="ECO:0000256" key="15">
    <source>
        <dbReference type="ARBA" id="ARBA00023136"/>
    </source>
</evidence>
<reference evidence="20" key="1">
    <citation type="submission" date="2025-08" db="UniProtKB">
        <authorList>
            <consortium name="RefSeq"/>
        </authorList>
    </citation>
    <scope>IDENTIFICATION</scope>
</reference>
<dbReference type="GO" id="GO:0005262">
    <property type="term" value="F:calcium channel activity"/>
    <property type="evidence" value="ECO:0007669"/>
    <property type="project" value="TreeGrafter"/>
</dbReference>
<dbReference type="Proteomes" id="UP000694845">
    <property type="component" value="Unplaced"/>
</dbReference>
<keyword evidence="9" id="KW-0106">Calcium</keyword>
<keyword evidence="15 17" id="KW-0472">Membrane</keyword>
<keyword evidence="12 17" id="KW-1133">Transmembrane helix</keyword>
<dbReference type="InterPro" id="IPR004837">
    <property type="entry name" value="NaCa_Exmemb"/>
</dbReference>